<dbReference type="AlphaFoldDB" id="A0A485LWZ9"/>
<dbReference type="InterPro" id="IPR058279">
    <property type="entry name" value="DUF7973"/>
</dbReference>
<evidence type="ECO:0000313" key="3">
    <source>
        <dbReference type="EMBL" id="VFU12600.1"/>
    </source>
</evidence>
<keyword evidence="1" id="KW-0812">Transmembrane</keyword>
<gene>
    <name evidence="3" type="ORF">SCFA_180004</name>
</gene>
<sequence>MFCRLTNLCNLRSFYYCRCRSYLYQRRWPSVFGIAAGATVVSGGSLIWGTIFGILASYFAEFVSRLFLIYGDTHIDPSATTICALWSVLVLCGALGVYTGIPLP</sequence>
<reference evidence="3" key="1">
    <citation type="submission" date="2019-03" db="EMBL/GenBank/DDBJ databases">
        <authorList>
            <person name="Hao L."/>
        </authorList>
    </citation>
    <scope>NUCLEOTIDE SEQUENCE</scope>
</reference>
<accession>A0A485LWZ9</accession>
<keyword evidence="1" id="KW-1133">Transmembrane helix</keyword>
<dbReference type="Pfam" id="PF25928">
    <property type="entry name" value="DUF7973"/>
    <property type="match status" value="1"/>
</dbReference>
<dbReference type="EMBL" id="CAADRN010000090">
    <property type="protein sequence ID" value="VFU12600.1"/>
    <property type="molecule type" value="Genomic_DNA"/>
</dbReference>
<organism evidence="3">
    <name type="scientific">anaerobic digester metagenome</name>
    <dbReference type="NCBI Taxonomy" id="1263854"/>
    <lineage>
        <taxon>unclassified sequences</taxon>
        <taxon>metagenomes</taxon>
        <taxon>ecological metagenomes</taxon>
    </lineage>
</organism>
<evidence type="ECO:0000256" key="1">
    <source>
        <dbReference type="SAM" id="Phobius"/>
    </source>
</evidence>
<keyword evidence="1" id="KW-0472">Membrane</keyword>
<name>A0A485LWZ9_9ZZZZ</name>
<feature type="transmembrane region" description="Helical" evidence="1">
    <location>
        <begin position="31"/>
        <end position="59"/>
    </location>
</feature>
<proteinExistence type="predicted"/>
<feature type="domain" description="DUF7973" evidence="2">
    <location>
        <begin position="41"/>
        <end position="98"/>
    </location>
</feature>
<evidence type="ECO:0000259" key="2">
    <source>
        <dbReference type="Pfam" id="PF25928"/>
    </source>
</evidence>
<protein>
    <recommendedName>
        <fullName evidence="2">DUF7973 domain-containing protein</fullName>
    </recommendedName>
</protein>
<feature type="transmembrane region" description="Helical" evidence="1">
    <location>
        <begin position="79"/>
        <end position="101"/>
    </location>
</feature>